<dbReference type="PROSITE" id="PS50181">
    <property type="entry name" value="FBOX"/>
    <property type="match status" value="1"/>
</dbReference>
<dbReference type="Proteomes" id="UP000190648">
    <property type="component" value="Unassembled WGS sequence"/>
</dbReference>
<dbReference type="EMBL" id="LSYS01003577">
    <property type="protein sequence ID" value="OPJ82526.1"/>
    <property type="molecule type" value="Genomic_DNA"/>
</dbReference>
<reference evidence="2 3" key="1">
    <citation type="submission" date="2016-02" db="EMBL/GenBank/DDBJ databases">
        <title>Band-tailed pigeon sequencing and assembly.</title>
        <authorList>
            <person name="Soares A.E."/>
            <person name="Novak B.J."/>
            <person name="Rice E.S."/>
            <person name="O'Connell B."/>
            <person name="Chang D."/>
            <person name="Weber S."/>
            <person name="Shapiro B."/>
        </authorList>
    </citation>
    <scope>NUCLEOTIDE SEQUENCE [LARGE SCALE GENOMIC DNA]</scope>
    <source>
        <strain evidence="2">BTP2013</strain>
        <tissue evidence="2">Blood</tissue>
    </source>
</reference>
<accession>A0A1V4KDH1</accession>
<dbReference type="PANTHER" id="PTHR20933">
    <property type="entry name" value="F-BOX ONLY PROTEIN 33"/>
    <property type="match status" value="1"/>
</dbReference>
<sequence length="284" mass="32650">MADAVLPVLVWIRILELLPVRDRLRAASVCRLWRDLVRDRALWRDVDVRPDELSARSLQCLVRRWFHDNLRVLRLRGLVDSGINRRLLTPALLRELSTRCPQLLCLSVDDADLRNIPYDSLPPSLTRLELRRCLIPGSWFCCWAVPRLQHLVVHSIDTFESHHLLNVASHYSLKTLSVSGFLKIHDADIEQAAPDLEELERFVLRGSFISDWAMEFIGRHMIRLRFLEIRSAGSLTSTGLERLTSLRDLETLGLDLSDRVSPGAVIALCQALPRLRNLSVEFRD</sequence>
<dbReference type="OrthoDB" id="3219396at2759"/>
<dbReference type="InterPro" id="IPR032675">
    <property type="entry name" value="LRR_dom_sf"/>
</dbReference>
<dbReference type="PANTHER" id="PTHR20933:SF4">
    <property type="entry name" value="F-BOX INVOLVED IN POLYQ PATHOGENESIS, ISOFORM A"/>
    <property type="match status" value="1"/>
</dbReference>
<dbReference type="GO" id="GO:0031398">
    <property type="term" value="P:positive regulation of protein ubiquitination"/>
    <property type="evidence" value="ECO:0007669"/>
    <property type="project" value="TreeGrafter"/>
</dbReference>
<evidence type="ECO:0000313" key="2">
    <source>
        <dbReference type="EMBL" id="OPJ82526.1"/>
    </source>
</evidence>
<dbReference type="AlphaFoldDB" id="A0A1V4KDH1"/>
<protein>
    <submittedName>
        <fullName evidence="2">F-box/LRR-repeat protein 12-like</fullName>
    </submittedName>
</protein>
<gene>
    <name evidence="2" type="ORF">AV530_016371</name>
</gene>
<organism evidence="2 3">
    <name type="scientific">Patagioenas fasciata monilis</name>
    <dbReference type="NCBI Taxonomy" id="372326"/>
    <lineage>
        <taxon>Eukaryota</taxon>
        <taxon>Metazoa</taxon>
        <taxon>Chordata</taxon>
        <taxon>Craniata</taxon>
        <taxon>Vertebrata</taxon>
        <taxon>Euteleostomi</taxon>
        <taxon>Archelosauria</taxon>
        <taxon>Archosauria</taxon>
        <taxon>Dinosauria</taxon>
        <taxon>Saurischia</taxon>
        <taxon>Theropoda</taxon>
        <taxon>Coelurosauria</taxon>
        <taxon>Aves</taxon>
        <taxon>Neognathae</taxon>
        <taxon>Neoaves</taxon>
        <taxon>Columbimorphae</taxon>
        <taxon>Columbiformes</taxon>
        <taxon>Columbidae</taxon>
        <taxon>Patagioenas</taxon>
    </lineage>
</organism>
<dbReference type="SMART" id="SM00256">
    <property type="entry name" value="FBOX"/>
    <property type="match status" value="1"/>
</dbReference>
<proteinExistence type="predicted"/>
<evidence type="ECO:0000313" key="3">
    <source>
        <dbReference type="Proteomes" id="UP000190648"/>
    </source>
</evidence>
<dbReference type="Gene3D" id="3.80.10.10">
    <property type="entry name" value="Ribonuclease Inhibitor"/>
    <property type="match status" value="1"/>
</dbReference>
<dbReference type="InterPro" id="IPR001810">
    <property type="entry name" value="F-box_dom"/>
</dbReference>
<feature type="domain" description="F-box" evidence="1">
    <location>
        <begin position="1"/>
        <end position="46"/>
    </location>
</feature>
<evidence type="ECO:0000259" key="1">
    <source>
        <dbReference type="PROSITE" id="PS50181"/>
    </source>
</evidence>
<dbReference type="SUPFAM" id="SSF81383">
    <property type="entry name" value="F-box domain"/>
    <property type="match status" value="1"/>
</dbReference>
<name>A0A1V4KDH1_PATFA</name>
<dbReference type="STRING" id="372326.A0A1V4KDH1"/>
<comment type="caution">
    <text evidence="2">The sequence shown here is derived from an EMBL/GenBank/DDBJ whole genome shotgun (WGS) entry which is preliminary data.</text>
</comment>
<dbReference type="SUPFAM" id="SSF52047">
    <property type="entry name" value="RNI-like"/>
    <property type="match status" value="1"/>
</dbReference>
<dbReference type="InterPro" id="IPR036047">
    <property type="entry name" value="F-box-like_dom_sf"/>
</dbReference>
<dbReference type="Pfam" id="PF12937">
    <property type="entry name" value="F-box-like"/>
    <property type="match status" value="1"/>
</dbReference>
<keyword evidence="3" id="KW-1185">Reference proteome</keyword>